<dbReference type="AlphaFoldDB" id="A0A1I4NSB3"/>
<dbReference type="STRING" id="758825.SAMN02982985_03094"/>
<dbReference type="RefSeq" id="WP_093388593.1">
    <property type="nucleotide sequence ID" value="NZ_FOTW01000014.1"/>
</dbReference>
<gene>
    <name evidence="2" type="ORF">SAMN02982985_03094</name>
</gene>
<evidence type="ECO:0008006" key="4">
    <source>
        <dbReference type="Google" id="ProtNLM"/>
    </source>
</evidence>
<dbReference type="OrthoDB" id="8592785at2"/>
<name>A0A1I4NSB3_9BURK</name>
<feature type="signal peptide" evidence="1">
    <location>
        <begin position="1"/>
        <end position="28"/>
    </location>
</feature>
<dbReference type="Proteomes" id="UP000199470">
    <property type="component" value="Unassembled WGS sequence"/>
</dbReference>
<sequence>MRLAFPSLFRLLALFLALTVMNAGVAMAAYVCPQLSAGQPQVRLMDNAPCIGMDLEKPVQCAEFKAGAKGTPDYLAAAPTLAPISFAFIIPTFQPLVPAVIDAPWAASAPADGSDPPYLQTLRLRI</sequence>
<protein>
    <recommendedName>
        <fullName evidence="4">DUF2946 domain-containing protein</fullName>
    </recommendedName>
</protein>
<reference evidence="2 3" key="1">
    <citation type="submission" date="2016-10" db="EMBL/GenBank/DDBJ databases">
        <authorList>
            <person name="de Groot N.N."/>
        </authorList>
    </citation>
    <scope>NUCLEOTIDE SEQUENCE [LARGE SCALE GENOMIC DNA]</scope>
    <source>
        <strain evidence="2 3">ATCC 43154</strain>
    </source>
</reference>
<evidence type="ECO:0000313" key="3">
    <source>
        <dbReference type="Proteomes" id="UP000199470"/>
    </source>
</evidence>
<proteinExistence type="predicted"/>
<accession>A0A1I4NSB3</accession>
<dbReference type="EMBL" id="FOTW01000014">
    <property type="protein sequence ID" value="SFM18391.1"/>
    <property type="molecule type" value="Genomic_DNA"/>
</dbReference>
<keyword evidence="1" id="KW-0732">Signal</keyword>
<keyword evidence="3" id="KW-1185">Reference proteome</keyword>
<evidence type="ECO:0000313" key="2">
    <source>
        <dbReference type="EMBL" id="SFM18391.1"/>
    </source>
</evidence>
<feature type="chain" id="PRO_5011641799" description="DUF2946 domain-containing protein" evidence="1">
    <location>
        <begin position="29"/>
        <end position="126"/>
    </location>
</feature>
<evidence type="ECO:0000256" key="1">
    <source>
        <dbReference type="SAM" id="SignalP"/>
    </source>
</evidence>
<organism evidence="2 3">
    <name type="scientific">Rugamonas rubra</name>
    <dbReference type="NCBI Taxonomy" id="758825"/>
    <lineage>
        <taxon>Bacteria</taxon>
        <taxon>Pseudomonadati</taxon>
        <taxon>Pseudomonadota</taxon>
        <taxon>Betaproteobacteria</taxon>
        <taxon>Burkholderiales</taxon>
        <taxon>Oxalobacteraceae</taxon>
        <taxon>Telluria group</taxon>
        <taxon>Rugamonas</taxon>
    </lineage>
</organism>